<accession>A0A813J403</accession>
<comment type="caution">
    <text evidence="1">The sequence shown here is derived from an EMBL/GenBank/DDBJ whole genome shotgun (WGS) entry which is preliminary data.</text>
</comment>
<feature type="non-terminal residue" evidence="1">
    <location>
        <position position="88"/>
    </location>
</feature>
<protein>
    <submittedName>
        <fullName evidence="1">Uncharacterized protein</fullName>
    </submittedName>
</protein>
<evidence type="ECO:0000313" key="1">
    <source>
        <dbReference type="EMBL" id="CAE8664647.1"/>
    </source>
</evidence>
<dbReference type="AlphaFoldDB" id="A0A813J403"/>
<sequence>SSSFSEISAPQFLASTPQVLCTPRDQTPRDIQPMCAWQPRPCMESAWADSADAYDAAVHASGPLVILIAHCCSVGGEAPEWPSLHSGP</sequence>
<organism evidence="1 2">
    <name type="scientific">Polarella glacialis</name>
    <name type="common">Dinoflagellate</name>
    <dbReference type="NCBI Taxonomy" id="89957"/>
    <lineage>
        <taxon>Eukaryota</taxon>
        <taxon>Sar</taxon>
        <taxon>Alveolata</taxon>
        <taxon>Dinophyceae</taxon>
        <taxon>Suessiales</taxon>
        <taxon>Suessiaceae</taxon>
        <taxon>Polarella</taxon>
    </lineage>
</organism>
<evidence type="ECO:0000313" key="2">
    <source>
        <dbReference type="Proteomes" id="UP000626109"/>
    </source>
</evidence>
<reference evidence="1" key="1">
    <citation type="submission" date="2021-02" db="EMBL/GenBank/DDBJ databases">
        <authorList>
            <person name="Dougan E. K."/>
            <person name="Rhodes N."/>
            <person name="Thang M."/>
            <person name="Chan C."/>
        </authorList>
    </citation>
    <scope>NUCLEOTIDE SEQUENCE</scope>
</reference>
<name>A0A813J403_POLGL</name>
<feature type="non-terminal residue" evidence="1">
    <location>
        <position position="1"/>
    </location>
</feature>
<gene>
    <name evidence="1" type="ORF">PGLA2088_LOCUS15670</name>
</gene>
<dbReference type="Proteomes" id="UP000626109">
    <property type="component" value="Unassembled WGS sequence"/>
</dbReference>
<dbReference type="EMBL" id="CAJNNW010019518">
    <property type="protein sequence ID" value="CAE8664647.1"/>
    <property type="molecule type" value="Genomic_DNA"/>
</dbReference>
<proteinExistence type="predicted"/>